<accession>A0ABQ6FC73</accession>
<dbReference type="SUPFAM" id="SSF50022">
    <property type="entry name" value="ISP domain"/>
    <property type="match status" value="1"/>
</dbReference>
<protein>
    <submittedName>
        <fullName evidence="6">Bifunctional 3-phenylpropionate/cinnamic acid dioxygenase ferredoxin subunit</fullName>
    </submittedName>
</protein>
<keyword evidence="3" id="KW-0408">Iron</keyword>
<dbReference type="PANTHER" id="PTHR21496:SF23">
    <property type="entry name" value="3-PHENYLPROPIONATE_CINNAMIC ACID DIOXYGENASE FERREDOXIN SUBUNIT"/>
    <property type="match status" value="1"/>
</dbReference>
<evidence type="ECO:0000256" key="4">
    <source>
        <dbReference type="ARBA" id="ARBA00023014"/>
    </source>
</evidence>
<dbReference type="Pfam" id="PF00355">
    <property type="entry name" value="Rieske"/>
    <property type="match status" value="1"/>
</dbReference>
<keyword evidence="4" id="KW-0411">Iron-sulfur</keyword>
<evidence type="ECO:0000256" key="1">
    <source>
        <dbReference type="ARBA" id="ARBA00022714"/>
    </source>
</evidence>
<evidence type="ECO:0000256" key="2">
    <source>
        <dbReference type="ARBA" id="ARBA00022723"/>
    </source>
</evidence>
<keyword evidence="7" id="KW-1185">Reference proteome</keyword>
<keyword evidence="6" id="KW-0223">Dioxygenase</keyword>
<dbReference type="GO" id="GO:0051213">
    <property type="term" value="F:dioxygenase activity"/>
    <property type="evidence" value="ECO:0007669"/>
    <property type="project" value="UniProtKB-KW"/>
</dbReference>
<gene>
    <name evidence="6" type="primary">hcaC</name>
    <name evidence="6" type="ORF">GCM10007933_23570</name>
</gene>
<evidence type="ECO:0000313" key="6">
    <source>
        <dbReference type="EMBL" id="GLT22896.1"/>
    </source>
</evidence>
<dbReference type="PROSITE" id="PS51296">
    <property type="entry name" value="RIESKE"/>
    <property type="match status" value="1"/>
</dbReference>
<sequence length="110" mass="11877">MKQLCSTRDVPAGGCHRIELTDRPPLAVFNLDGRFYVTDDTCTHGDASLCDGEIDCDDGVVECPYHQGAFEIATGRPAGAPCSIPLRVYRVEVKDEAIYAAIDETEAACP</sequence>
<comment type="caution">
    <text evidence="6">The sequence shown here is derived from an EMBL/GenBank/DDBJ whole genome shotgun (WGS) entry which is preliminary data.</text>
</comment>
<dbReference type="PANTHER" id="PTHR21496">
    <property type="entry name" value="FERREDOXIN-RELATED"/>
    <property type="match status" value="1"/>
</dbReference>
<evidence type="ECO:0000313" key="7">
    <source>
        <dbReference type="Proteomes" id="UP001157167"/>
    </source>
</evidence>
<reference evidence="7" key="1">
    <citation type="journal article" date="2019" name="Int. J. Syst. Evol. Microbiol.">
        <title>The Global Catalogue of Microorganisms (GCM) 10K type strain sequencing project: providing services to taxonomists for standard genome sequencing and annotation.</title>
        <authorList>
            <consortium name="The Broad Institute Genomics Platform"/>
            <consortium name="The Broad Institute Genome Sequencing Center for Infectious Disease"/>
            <person name="Wu L."/>
            <person name="Ma J."/>
        </authorList>
    </citation>
    <scope>NUCLEOTIDE SEQUENCE [LARGE SCALE GENOMIC DNA]</scope>
    <source>
        <strain evidence="7">NBRC 102407</strain>
    </source>
</reference>
<organism evidence="6 7">
    <name type="scientific">Zoogloea oryzae</name>
    <dbReference type="NCBI Taxonomy" id="310767"/>
    <lineage>
        <taxon>Bacteria</taxon>
        <taxon>Pseudomonadati</taxon>
        <taxon>Pseudomonadota</taxon>
        <taxon>Betaproteobacteria</taxon>
        <taxon>Rhodocyclales</taxon>
        <taxon>Zoogloeaceae</taxon>
        <taxon>Zoogloea</taxon>
    </lineage>
</organism>
<dbReference type="Gene3D" id="2.102.10.10">
    <property type="entry name" value="Rieske [2Fe-2S] iron-sulphur domain"/>
    <property type="match status" value="1"/>
</dbReference>
<dbReference type="RefSeq" id="WP_153163273.1">
    <property type="nucleotide sequence ID" value="NZ_BSPX01000034.1"/>
</dbReference>
<dbReference type="Proteomes" id="UP001157167">
    <property type="component" value="Unassembled WGS sequence"/>
</dbReference>
<keyword evidence="6" id="KW-0560">Oxidoreductase</keyword>
<dbReference type="CDD" id="cd03528">
    <property type="entry name" value="Rieske_RO_ferredoxin"/>
    <property type="match status" value="1"/>
</dbReference>
<dbReference type="InterPro" id="IPR017941">
    <property type="entry name" value="Rieske_2Fe-2S"/>
</dbReference>
<evidence type="ECO:0000256" key="3">
    <source>
        <dbReference type="ARBA" id="ARBA00023004"/>
    </source>
</evidence>
<proteinExistence type="predicted"/>
<keyword evidence="1" id="KW-0001">2Fe-2S</keyword>
<evidence type="ECO:0000259" key="5">
    <source>
        <dbReference type="PROSITE" id="PS51296"/>
    </source>
</evidence>
<name>A0ABQ6FC73_9RHOO</name>
<dbReference type="InterPro" id="IPR036922">
    <property type="entry name" value="Rieske_2Fe-2S_sf"/>
</dbReference>
<keyword evidence="2" id="KW-0479">Metal-binding</keyword>
<feature type="domain" description="Rieske" evidence="5">
    <location>
        <begin position="2"/>
        <end position="100"/>
    </location>
</feature>
<dbReference type="EMBL" id="BSPX01000034">
    <property type="protein sequence ID" value="GLT22896.1"/>
    <property type="molecule type" value="Genomic_DNA"/>
</dbReference>